<comment type="caution">
    <text evidence="1">The sequence shown here is derived from an EMBL/GenBank/DDBJ whole genome shotgun (WGS) entry which is preliminary data.</text>
</comment>
<gene>
    <name evidence="1" type="ORF">V1517DRAFT_188599</name>
</gene>
<evidence type="ECO:0000313" key="2">
    <source>
        <dbReference type="Proteomes" id="UP001489719"/>
    </source>
</evidence>
<evidence type="ECO:0000313" key="1">
    <source>
        <dbReference type="EMBL" id="KAK9320946.1"/>
    </source>
</evidence>
<protein>
    <submittedName>
        <fullName evidence="1">Uncharacterized protein</fullName>
    </submittedName>
</protein>
<accession>A0ACC3TJL5</accession>
<sequence length="96" mass="10191">MKFIRAAFYAVSSRAAAVIAAGILALALAVLPPSTPGDEDEIVVAVTGSVMEKYSGFRVRVQEFLNLLGRRRGERLVLAVTEDSSIWGGAVAVARN</sequence>
<name>A0ACC3TJL5_9ASCO</name>
<proteinExistence type="predicted"/>
<reference evidence="2" key="1">
    <citation type="journal article" date="2024" name="Front. Bioeng. Biotechnol.">
        <title>Genome-scale model development and genomic sequencing of the oleaginous clade Lipomyces.</title>
        <authorList>
            <person name="Czajka J.J."/>
            <person name="Han Y."/>
            <person name="Kim J."/>
            <person name="Mondo S.J."/>
            <person name="Hofstad B.A."/>
            <person name="Robles A."/>
            <person name="Haridas S."/>
            <person name="Riley R."/>
            <person name="LaButti K."/>
            <person name="Pangilinan J."/>
            <person name="Andreopoulos W."/>
            <person name="Lipzen A."/>
            <person name="Yan J."/>
            <person name="Wang M."/>
            <person name="Ng V."/>
            <person name="Grigoriev I.V."/>
            <person name="Spatafora J.W."/>
            <person name="Magnuson J.K."/>
            <person name="Baker S.E."/>
            <person name="Pomraning K.R."/>
        </authorList>
    </citation>
    <scope>NUCLEOTIDE SEQUENCE [LARGE SCALE GENOMIC DNA]</scope>
    <source>
        <strain evidence="2">CBS 10300</strain>
    </source>
</reference>
<dbReference type="Proteomes" id="UP001489719">
    <property type="component" value="Unassembled WGS sequence"/>
</dbReference>
<organism evidence="1 2">
    <name type="scientific">Lipomyces orientalis</name>
    <dbReference type="NCBI Taxonomy" id="1233043"/>
    <lineage>
        <taxon>Eukaryota</taxon>
        <taxon>Fungi</taxon>
        <taxon>Dikarya</taxon>
        <taxon>Ascomycota</taxon>
        <taxon>Saccharomycotina</taxon>
        <taxon>Lipomycetes</taxon>
        <taxon>Lipomycetales</taxon>
        <taxon>Lipomycetaceae</taxon>
        <taxon>Lipomyces</taxon>
    </lineage>
</organism>
<dbReference type="EMBL" id="MU970111">
    <property type="protein sequence ID" value="KAK9320946.1"/>
    <property type="molecule type" value="Genomic_DNA"/>
</dbReference>
<keyword evidence="2" id="KW-1185">Reference proteome</keyword>